<evidence type="ECO:0000256" key="6">
    <source>
        <dbReference type="ARBA" id="ARBA00022777"/>
    </source>
</evidence>
<keyword evidence="6 10" id="KW-0418">Kinase</keyword>
<evidence type="ECO:0000256" key="5">
    <source>
        <dbReference type="ARBA" id="ARBA00022741"/>
    </source>
</evidence>
<dbReference type="InterPro" id="IPR005467">
    <property type="entry name" value="His_kinase_dom"/>
</dbReference>
<keyword evidence="4" id="KW-0808">Transferase</keyword>
<dbReference type="InterPro" id="IPR011495">
    <property type="entry name" value="Sig_transdc_His_kin_sub2_dim/P"/>
</dbReference>
<organism evidence="10 11">
    <name type="scientific">Candidatus Tokpelaia hoelldobleri</name>
    <dbReference type="NCBI Taxonomy" id="1902579"/>
    <lineage>
        <taxon>Bacteria</taxon>
        <taxon>Pseudomonadati</taxon>
        <taxon>Pseudomonadota</taxon>
        <taxon>Alphaproteobacteria</taxon>
        <taxon>Hyphomicrobiales</taxon>
        <taxon>Candidatus Tokpelaia</taxon>
    </lineage>
</organism>
<dbReference type="Proteomes" id="UP000188912">
    <property type="component" value="Chromosome"/>
</dbReference>
<evidence type="ECO:0000259" key="9">
    <source>
        <dbReference type="PROSITE" id="PS50109"/>
    </source>
</evidence>
<dbReference type="GO" id="GO:0004673">
    <property type="term" value="F:protein histidine kinase activity"/>
    <property type="evidence" value="ECO:0007669"/>
    <property type="project" value="UniProtKB-EC"/>
</dbReference>
<dbReference type="SMART" id="SM00387">
    <property type="entry name" value="HATPase_c"/>
    <property type="match status" value="1"/>
</dbReference>
<dbReference type="InterPro" id="IPR036890">
    <property type="entry name" value="HATPase_C_sf"/>
</dbReference>
<keyword evidence="8" id="KW-1133">Transmembrane helix</keyword>
<dbReference type="STRING" id="1902579.BHV28_15280"/>
<feature type="domain" description="Histidine kinase" evidence="9">
    <location>
        <begin position="174"/>
        <end position="374"/>
    </location>
</feature>
<dbReference type="InterPro" id="IPR003594">
    <property type="entry name" value="HATPase_dom"/>
</dbReference>
<protein>
    <recommendedName>
        <fullName evidence="2">histidine kinase</fullName>
        <ecNumber evidence="2">2.7.13.3</ecNumber>
    </recommendedName>
</protein>
<keyword evidence="3" id="KW-0597">Phosphoprotein</keyword>
<evidence type="ECO:0000313" key="10">
    <source>
        <dbReference type="EMBL" id="AQS42208.1"/>
    </source>
</evidence>
<keyword evidence="8" id="KW-0812">Transmembrane</keyword>
<sequence length="380" mass="41662">MAATATRVVKSGKAAARKAPRRTAVSDTHVRLWRTAILVSLFVLLASVSLVLFFSHAIHKELDFITAPATAAGLFTPSPAPQQHLINASREHLQDLRSGLTTTALVAIFSAFVLGYAIINRLRHNVHRLHKRQTRLSSENAVLEQRVKDRTIALEAARAHAEKERQRVETLLQDASHRIGNSLATVSSLLGLQLQRSRNPQVRTALSSARDRIQTIAAAHRRLRLGADMETASAGEFFNAVVRDVQAGLPAASRERIRFRTFFEPWHLAARDVTTLGIILGELLTNAVKHAFPKNKNGVITVAFGKMDEDILQLLVEDSGIGCTGFAENTPSEDQGLGQIVISQLSMQFGGKPRFEKAERRGGTRVIIPLPALNANKISN</sequence>
<accession>A0A1U9JWI2</accession>
<gene>
    <name evidence="10" type="ORF">BHV28_15280</name>
</gene>
<dbReference type="PANTHER" id="PTHR41523:SF8">
    <property type="entry name" value="ETHYLENE RESPONSE SENSOR PROTEIN"/>
    <property type="match status" value="1"/>
</dbReference>
<evidence type="ECO:0000256" key="1">
    <source>
        <dbReference type="ARBA" id="ARBA00000085"/>
    </source>
</evidence>
<dbReference type="EC" id="2.7.13.3" evidence="2"/>
<dbReference type="Pfam" id="PF07568">
    <property type="entry name" value="HisKA_2"/>
    <property type="match status" value="1"/>
</dbReference>
<dbReference type="EMBL" id="CP017315">
    <property type="protein sequence ID" value="AQS42208.1"/>
    <property type="molecule type" value="Genomic_DNA"/>
</dbReference>
<name>A0A1U9JWI2_9HYPH</name>
<feature type="transmembrane region" description="Helical" evidence="8">
    <location>
        <begin position="99"/>
        <end position="119"/>
    </location>
</feature>
<evidence type="ECO:0000256" key="8">
    <source>
        <dbReference type="SAM" id="Phobius"/>
    </source>
</evidence>
<dbReference type="SUPFAM" id="SSF55874">
    <property type="entry name" value="ATPase domain of HSP90 chaperone/DNA topoisomerase II/histidine kinase"/>
    <property type="match status" value="1"/>
</dbReference>
<keyword evidence="8" id="KW-0472">Membrane</keyword>
<evidence type="ECO:0000256" key="3">
    <source>
        <dbReference type="ARBA" id="ARBA00022553"/>
    </source>
</evidence>
<dbReference type="PANTHER" id="PTHR41523">
    <property type="entry name" value="TWO-COMPONENT SYSTEM SENSOR PROTEIN"/>
    <property type="match status" value="1"/>
</dbReference>
<evidence type="ECO:0000256" key="4">
    <source>
        <dbReference type="ARBA" id="ARBA00022679"/>
    </source>
</evidence>
<dbReference type="KEGG" id="thd:BHV28_15280"/>
<evidence type="ECO:0000256" key="7">
    <source>
        <dbReference type="ARBA" id="ARBA00022840"/>
    </source>
</evidence>
<evidence type="ECO:0000256" key="2">
    <source>
        <dbReference type="ARBA" id="ARBA00012438"/>
    </source>
</evidence>
<dbReference type="GO" id="GO:0005524">
    <property type="term" value="F:ATP binding"/>
    <property type="evidence" value="ECO:0007669"/>
    <property type="project" value="UniProtKB-KW"/>
</dbReference>
<comment type="catalytic activity">
    <reaction evidence="1">
        <text>ATP + protein L-histidine = ADP + protein N-phospho-L-histidine.</text>
        <dbReference type="EC" id="2.7.13.3"/>
    </reaction>
</comment>
<evidence type="ECO:0000313" key="11">
    <source>
        <dbReference type="Proteomes" id="UP000188912"/>
    </source>
</evidence>
<keyword evidence="7" id="KW-0067">ATP-binding</keyword>
<dbReference type="PROSITE" id="PS50109">
    <property type="entry name" value="HIS_KIN"/>
    <property type="match status" value="1"/>
</dbReference>
<dbReference type="Gene3D" id="3.30.565.10">
    <property type="entry name" value="Histidine kinase-like ATPase, C-terminal domain"/>
    <property type="match status" value="1"/>
</dbReference>
<dbReference type="AlphaFoldDB" id="A0A1U9JWI2"/>
<dbReference type="Pfam" id="PF02518">
    <property type="entry name" value="HATPase_c"/>
    <property type="match status" value="1"/>
</dbReference>
<keyword evidence="5" id="KW-0547">Nucleotide-binding</keyword>
<keyword evidence="11" id="KW-1185">Reference proteome</keyword>
<proteinExistence type="predicted"/>
<reference evidence="10 11" key="1">
    <citation type="journal article" date="2010" name="Science">
        <title>Genomic comparison of the ants Camponotus floridanus and Harpegnathos saltator.</title>
        <authorList>
            <person name="Bonasio R."/>
            <person name="Zhang G."/>
            <person name="Ye C."/>
            <person name="Mutti N.S."/>
            <person name="Fang X."/>
            <person name="Qin N."/>
            <person name="Donahue G."/>
            <person name="Yang P."/>
            <person name="Li Q."/>
            <person name="Li C."/>
            <person name="Zhang P."/>
            <person name="Huang Z."/>
            <person name="Berger S.L."/>
            <person name="Reinberg D."/>
            <person name="Wang J."/>
            <person name="Liebig J."/>
        </authorList>
    </citation>
    <scope>NUCLEOTIDE SEQUENCE [LARGE SCALE GENOMIC DNA]</scope>
    <source>
        <strain evidence="10 11">Hsal</strain>
    </source>
</reference>
<reference evidence="10 11" key="2">
    <citation type="journal article" date="2016" name="Sci. Rep.">
        <title>The genome of Rhizobiales bacteria in predatory ants reveals urease gene functions but no genes for nitrogen fixation.</title>
        <authorList>
            <person name="Neuvonen M.M."/>
            <person name="Tamarit D."/>
            <person name="Naslund K."/>
            <person name="Liebig J."/>
            <person name="Feldhaar H."/>
            <person name="Moran N.A."/>
            <person name="Guy L."/>
            <person name="Andersson S.G."/>
        </authorList>
    </citation>
    <scope>NUCLEOTIDE SEQUENCE [LARGE SCALE GENOMIC DNA]</scope>
    <source>
        <strain evidence="10 11">Hsal</strain>
    </source>
</reference>
<feature type="transmembrane region" description="Helical" evidence="8">
    <location>
        <begin position="32"/>
        <end position="54"/>
    </location>
</feature>